<dbReference type="InterPro" id="IPR000092">
    <property type="entry name" value="Polyprenyl_synt"/>
</dbReference>
<dbReference type="InterPro" id="IPR053378">
    <property type="entry name" value="Prenyl_diphosphate_synthase"/>
</dbReference>
<dbReference type="NCBIfam" id="NF045485">
    <property type="entry name" value="FPPsyn"/>
    <property type="match status" value="1"/>
</dbReference>
<accession>A0ABW4BSJ7</accession>
<reference evidence="9" key="1">
    <citation type="journal article" date="2019" name="Int. J. Syst. Evol. Microbiol.">
        <title>The Global Catalogue of Microorganisms (GCM) 10K type strain sequencing project: providing services to taxonomists for standard genome sequencing and annotation.</title>
        <authorList>
            <consortium name="The Broad Institute Genomics Platform"/>
            <consortium name="The Broad Institute Genome Sequencing Center for Infectious Disease"/>
            <person name="Wu L."/>
            <person name="Ma J."/>
        </authorList>
    </citation>
    <scope>NUCLEOTIDE SEQUENCE [LARGE SCALE GENOMIC DNA]</scope>
    <source>
        <strain evidence="9">CCM 8937</strain>
    </source>
</reference>
<dbReference type="CDD" id="cd00685">
    <property type="entry name" value="Trans_IPPS_HT"/>
    <property type="match status" value="1"/>
</dbReference>
<dbReference type="EC" id="2.5.1.-" evidence="8"/>
<gene>
    <name evidence="8" type="ORF">ACFQ4R_10345</name>
</gene>
<protein>
    <submittedName>
        <fullName evidence="8">Polyprenyl synthetase family protein</fullName>
        <ecNumber evidence="8">2.5.1.-</ecNumber>
    </submittedName>
</protein>
<proteinExistence type="inferred from homology"/>
<comment type="caution">
    <text evidence="8">The sequence shown here is derived from an EMBL/GenBank/DDBJ whole genome shotgun (WGS) entry which is preliminary data.</text>
</comment>
<keyword evidence="5" id="KW-0460">Magnesium</keyword>
<dbReference type="Gene3D" id="1.10.600.10">
    <property type="entry name" value="Farnesyl Diphosphate Synthase"/>
    <property type="match status" value="1"/>
</dbReference>
<evidence type="ECO:0000256" key="5">
    <source>
        <dbReference type="ARBA" id="ARBA00022842"/>
    </source>
</evidence>
<evidence type="ECO:0000256" key="1">
    <source>
        <dbReference type="ARBA" id="ARBA00001946"/>
    </source>
</evidence>
<dbReference type="EMBL" id="JBHTOH010000091">
    <property type="protein sequence ID" value="MFD1411977.1"/>
    <property type="molecule type" value="Genomic_DNA"/>
</dbReference>
<evidence type="ECO:0000256" key="2">
    <source>
        <dbReference type="ARBA" id="ARBA00006706"/>
    </source>
</evidence>
<evidence type="ECO:0000256" key="4">
    <source>
        <dbReference type="ARBA" id="ARBA00022723"/>
    </source>
</evidence>
<dbReference type="PROSITE" id="PS00723">
    <property type="entry name" value="POLYPRENYL_SYNTHASE_1"/>
    <property type="match status" value="1"/>
</dbReference>
<keyword evidence="6" id="KW-0414">Isoprene biosynthesis</keyword>
<dbReference type="Proteomes" id="UP001597191">
    <property type="component" value="Unassembled WGS sequence"/>
</dbReference>
<comment type="similarity">
    <text evidence="2 7">Belongs to the FPP/GGPP synthase family.</text>
</comment>
<evidence type="ECO:0000313" key="9">
    <source>
        <dbReference type="Proteomes" id="UP001597191"/>
    </source>
</evidence>
<dbReference type="Pfam" id="PF00348">
    <property type="entry name" value="polyprenyl_synt"/>
    <property type="match status" value="1"/>
</dbReference>
<evidence type="ECO:0000256" key="3">
    <source>
        <dbReference type="ARBA" id="ARBA00022679"/>
    </source>
</evidence>
<evidence type="ECO:0000256" key="7">
    <source>
        <dbReference type="RuleBase" id="RU004466"/>
    </source>
</evidence>
<comment type="cofactor">
    <cofactor evidence="1">
        <name>Mg(2+)</name>
        <dbReference type="ChEBI" id="CHEBI:18420"/>
    </cofactor>
</comment>
<dbReference type="PANTHER" id="PTHR43281">
    <property type="entry name" value="FARNESYL DIPHOSPHATE SYNTHASE"/>
    <property type="match status" value="1"/>
</dbReference>
<keyword evidence="3 7" id="KW-0808">Transferase</keyword>
<dbReference type="RefSeq" id="WP_225420180.1">
    <property type="nucleotide sequence ID" value="NZ_JBHTOH010000091.1"/>
</dbReference>
<keyword evidence="4" id="KW-0479">Metal-binding</keyword>
<dbReference type="InterPro" id="IPR008949">
    <property type="entry name" value="Isoprenoid_synthase_dom_sf"/>
</dbReference>
<dbReference type="PANTHER" id="PTHR43281:SF1">
    <property type="entry name" value="FARNESYL DIPHOSPHATE SYNTHASE"/>
    <property type="match status" value="1"/>
</dbReference>
<dbReference type="InterPro" id="IPR033749">
    <property type="entry name" value="Polyprenyl_synt_CS"/>
</dbReference>
<evidence type="ECO:0000256" key="6">
    <source>
        <dbReference type="ARBA" id="ARBA00023229"/>
    </source>
</evidence>
<dbReference type="SUPFAM" id="SSF48576">
    <property type="entry name" value="Terpenoid synthases"/>
    <property type="match status" value="1"/>
</dbReference>
<sequence length="294" mass="31802">MTAQETSFSTSMWRQKLNQYLQTEIAKVDQQPQLQASMAYSLLAGGKRIRPLLYLAAVAAKQSIVPETDLAIAGSLELVHTYSLIHDDLPAMDNDDYRRGRLTNHRQFGEAMAILAGDGLLTLAFQWLGQVSLPQAGQLCAILAQASGPQGMVAGQAIDIQQTGQSLTALDQVAQLDALKTGALLTAPLRLAACRLMLPPEMTTHLVDFGHHFGVAFQIFDDLQDIHSTAEKMGKAVHKDQEAGKNTYPAQLGVAGAQAALAAEVQAAQLALTALPENWHDLAQFLQYFDGEIK</sequence>
<name>A0ABW4BSJ7_9LACO</name>
<organism evidence="8 9">
    <name type="scientific">Lapidilactobacillus gannanensis</name>
    <dbReference type="NCBI Taxonomy" id="2486002"/>
    <lineage>
        <taxon>Bacteria</taxon>
        <taxon>Bacillati</taxon>
        <taxon>Bacillota</taxon>
        <taxon>Bacilli</taxon>
        <taxon>Lactobacillales</taxon>
        <taxon>Lactobacillaceae</taxon>
        <taxon>Lapidilactobacillus</taxon>
    </lineage>
</organism>
<dbReference type="SFLD" id="SFLDG01017">
    <property type="entry name" value="Polyprenyl_Transferase_Like"/>
    <property type="match status" value="1"/>
</dbReference>
<evidence type="ECO:0000313" key="8">
    <source>
        <dbReference type="EMBL" id="MFD1411977.1"/>
    </source>
</evidence>
<keyword evidence="9" id="KW-1185">Reference proteome</keyword>
<dbReference type="GO" id="GO:0016740">
    <property type="term" value="F:transferase activity"/>
    <property type="evidence" value="ECO:0007669"/>
    <property type="project" value="UniProtKB-KW"/>
</dbReference>
<dbReference type="SFLD" id="SFLDS00005">
    <property type="entry name" value="Isoprenoid_Synthase_Type_I"/>
    <property type="match status" value="1"/>
</dbReference>
<dbReference type="PROSITE" id="PS00444">
    <property type="entry name" value="POLYPRENYL_SYNTHASE_2"/>
    <property type="match status" value="1"/>
</dbReference>